<evidence type="ECO:0000256" key="1">
    <source>
        <dbReference type="SAM" id="MobiDB-lite"/>
    </source>
</evidence>
<sequence length="258" mass="29229">MLRHHIPTQVATPRCWPVRMPGLEPLSASRFVQPLLLTVARRTPTLTWHAQFLLPATRKFKLFLQLYYCMLGFARSRDESAQDNSSSKQQARPFQPTHHPLESLRKCMAREDGENREMDGDLTERGGEGKGRDRCQSPTRHIHYPTHARTRLSHPEDRKMEIFPAVQLSDRQCTANFLDFVSSVPLSPLFSFVPLRDCLLTGSERDNAFPLRPSKGPGRVPAMDQMEQQSSSSGIITGIDDGSYPPTVPPLRVHFVNS</sequence>
<comment type="caution">
    <text evidence="2">The sequence shown here is derived from an EMBL/GenBank/DDBJ whole genome shotgun (WGS) entry which is preliminary data.</text>
</comment>
<dbReference type="RefSeq" id="XP_060315398.1">
    <property type="nucleotide sequence ID" value="XM_060453626.1"/>
</dbReference>
<feature type="region of interest" description="Disordered" evidence="1">
    <location>
        <begin position="80"/>
        <end position="140"/>
    </location>
</feature>
<reference evidence="2 3" key="1">
    <citation type="submission" date="2016-10" db="EMBL/GenBank/DDBJ databases">
        <title>The genome sequence of Colletotrichum fioriniae PJ7.</title>
        <authorList>
            <person name="Baroncelli R."/>
        </authorList>
    </citation>
    <scope>NUCLEOTIDE SEQUENCE [LARGE SCALE GENOMIC DNA]</scope>
    <source>
        <strain evidence="2 3">IMI 309622</strain>
    </source>
</reference>
<dbReference type="EMBL" id="MOOE01000005">
    <property type="protein sequence ID" value="KAK1530343.1"/>
    <property type="molecule type" value="Genomic_DNA"/>
</dbReference>
<evidence type="ECO:0000313" key="3">
    <source>
        <dbReference type="Proteomes" id="UP001240678"/>
    </source>
</evidence>
<evidence type="ECO:0000313" key="2">
    <source>
        <dbReference type="EMBL" id="KAK1530343.1"/>
    </source>
</evidence>
<feature type="compositionally biased region" description="Basic and acidic residues" evidence="1">
    <location>
        <begin position="99"/>
        <end position="135"/>
    </location>
</feature>
<feature type="compositionally biased region" description="Polar residues" evidence="1">
    <location>
        <begin position="82"/>
        <end position="92"/>
    </location>
</feature>
<dbReference type="Proteomes" id="UP001240678">
    <property type="component" value="Unassembled WGS sequence"/>
</dbReference>
<protein>
    <submittedName>
        <fullName evidence="2">Uncharacterized protein</fullName>
    </submittedName>
</protein>
<dbReference type="AlphaFoldDB" id="A0AAI9Z1F2"/>
<feature type="region of interest" description="Disordered" evidence="1">
    <location>
        <begin position="205"/>
        <end position="235"/>
    </location>
</feature>
<name>A0AAI9Z1F2_9PEZI</name>
<proteinExistence type="predicted"/>
<accession>A0AAI9Z1F2</accession>
<organism evidence="2 3">
    <name type="scientific">Colletotrichum costaricense</name>
    <dbReference type="NCBI Taxonomy" id="1209916"/>
    <lineage>
        <taxon>Eukaryota</taxon>
        <taxon>Fungi</taxon>
        <taxon>Dikarya</taxon>
        <taxon>Ascomycota</taxon>
        <taxon>Pezizomycotina</taxon>
        <taxon>Sordariomycetes</taxon>
        <taxon>Hypocreomycetidae</taxon>
        <taxon>Glomerellales</taxon>
        <taxon>Glomerellaceae</taxon>
        <taxon>Colletotrichum</taxon>
        <taxon>Colletotrichum acutatum species complex</taxon>
    </lineage>
</organism>
<dbReference type="GeneID" id="85337173"/>
<gene>
    <name evidence="2" type="ORF">CCOS01_05446</name>
</gene>
<keyword evidence="3" id="KW-1185">Reference proteome</keyword>